<dbReference type="Gene3D" id="1.10.287.950">
    <property type="entry name" value="Methyl-accepting chemotaxis protein"/>
    <property type="match status" value="1"/>
</dbReference>
<dbReference type="GO" id="GO:0006935">
    <property type="term" value="P:chemotaxis"/>
    <property type="evidence" value="ECO:0007669"/>
    <property type="project" value="InterPro"/>
</dbReference>
<feature type="transmembrane region" description="Helical" evidence="5">
    <location>
        <begin position="12"/>
        <end position="30"/>
    </location>
</feature>
<dbReference type="Proteomes" id="UP001171508">
    <property type="component" value="Unassembled WGS sequence"/>
</dbReference>
<dbReference type="EMBL" id="JAQJJM010000019">
    <property type="protein sequence ID" value="MDN5132716.1"/>
    <property type="molecule type" value="Genomic_DNA"/>
</dbReference>
<keyword evidence="5" id="KW-0812">Transmembrane</keyword>
<feature type="transmembrane region" description="Helical" evidence="5">
    <location>
        <begin position="36"/>
        <end position="55"/>
    </location>
</feature>
<dbReference type="GO" id="GO:0004888">
    <property type="term" value="F:transmembrane signaling receptor activity"/>
    <property type="evidence" value="ECO:0007669"/>
    <property type="project" value="InterPro"/>
</dbReference>
<dbReference type="RefSeq" id="WP_175531271.1">
    <property type="nucleotide sequence ID" value="NZ_JABWGL010000018.1"/>
</dbReference>
<keyword evidence="3" id="KW-0807">Transducer</keyword>
<reference evidence="7" key="1">
    <citation type="journal article" date="2023" name="Microorganisms">
        <title>Genomic Characterization of Arcobacter butzleri Strains Isolated from Various Sources in Lithuania.</title>
        <authorList>
            <person name="Uljanovas D."/>
            <person name="Golz G."/>
            <person name="Fleischmann S."/>
            <person name="Kudirkiene E."/>
            <person name="Kasetiene N."/>
            <person name="Grineviciene A."/>
            <person name="Tamuleviciene E."/>
            <person name="Aksomaitiene J."/>
            <person name="Alter T."/>
            <person name="Malakauskas M."/>
        </authorList>
    </citation>
    <scope>NUCLEOTIDE SEQUENCE</scope>
    <source>
        <strain evidence="7">H19</strain>
    </source>
</reference>
<accession>A0AAP4PZK1</accession>
<dbReference type="InterPro" id="IPR004089">
    <property type="entry name" value="MCPsignal_dom"/>
</dbReference>
<feature type="coiled-coil region" evidence="4">
    <location>
        <begin position="233"/>
        <end position="260"/>
    </location>
</feature>
<keyword evidence="1" id="KW-0488">Methylation</keyword>
<dbReference type="GO" id="GO:0007165">
    <property type="term" value="P:signal transduction"/>
    <property type="evidence" value="ECO:0007669"/>
    <property type="project" value="UniProtKB-KW"/>
</dbReference>
<evidence type="ECO:0000256" key="4">
    <source>
        <dbReference type="SAM" id="Coils"/>
    </source>
</evidence>
<gene>
    <name evidence="7" type="ORF">PJV92_08295</name>
</gene>
<evidence type="ECO:0000256" key="1">
    <source>
        <dbReference type="ARBA" id="ARBA00022481"/>
    </source>
</evidence>
<keyword evidence="5" id="KW-0472">Membrane</keyword>
<dbReference type="SUPFAM" id="SSF58104">
    <property type="entry name" value="Methyl-accepting chemotaxis protein (MCP) signaling domain"/>
    <property type="match status" value="1"/>
</dbReference>
<proteinExistence type="inferred from homology"/>
<dbReference type="Pfam" id="PF00015">
    <property type="entry name" value="MCPsignal"/>
    <property type="match status" value="1"/>
</dbReference>
<organism evidence="7 8">
    <name type="scientific">Aliarcobacter butzleri</name>
    <dbReference type="NCBI Taxonomy" id="28197"/>
    <lineage>
        <taxon>Bacteria</taxon>
        <taxon>Pseudomonadati</taxon>
        <taxon>Campylobacterota</taxon>
        <taxon>Epsilonproteobacteria</taxon>
        <taxon>Campylobacterales</taxon>
        <taxon>Arcobacteraceae</taxon>
        <taxon>Aliarcobacter</taxon>
    </lineage>
</organism>
<dbReference type="PANTHER" id="PTHR43531">
    <property type="entry name" value="PROTEIN ICFG"/>
    <property type="match status" value="1"/>
</dbReference>
<evidence type="ECO:0000256" key="5">
    <source>
        <dbReference type="SAM" id="Phobius"/>
    </source>
</evidence>
<dbReference type="PRINTS" id="PR00260">
    <property type="entry name" value="CHEMTRNSDUCR"/>
</dbReference>
<evidence type="ECO:0000256" key="2">
    <source>
        <dbReference type="ARBA" id="ARBA00029447"/>
    </source>
</evidence>
<evidence type="ECO:0000256" key="3">
    <source>
        <dbReference type="PROSITE-ProRule" id="PRU00284"/>
    </source>
</evidence>
<dbReference type="PROSITE" id="PS50111">
    <property type="entry name" value="CHEMOTAXIS_TRANSDUC_2"/>
    <property type="match status" value="1"/>
</dbReference>
<name>A0AAP4PZK1_9BACT</name>
<evidence type="ECO:0000313" key="7">
    <source>
        <dbReference type="EMBL" id="MDN5132716.1"/>
    </source>
</evidence>
<dbReference type="GO" id="GO:0005886">
    <property type="term" value="C:plasma membrane"/>
    <property type="evidence" value="ECO:0007669"/>
    <property type="project" value="TreeGrafter"/>
</dbReference>
<dbReference type="SMART" id="SM00283">
    <property type="entry name" value="MA"/>
    <property type="match status" value="1"/>
</dbReference>
<evidence type="ECO:0000313" key="8">
    <source>
        <dbReference type="Proteomes" id="UP001171508"/>
    </source>
</evidence>
<dbReference type="PANTHER" id="PTHR43531:SF14">
    <property type="entry name" value="METHYL-ACCEPTING CHEMOTAXIS PROTEIN I-RELATED"/>
    <property type="match status" value="1"/>
</dbReference>
<reference evidence="7" key="2">
    <citation type="submission" date="2023-01" db="EMBL/GenBank/DDBJ databases">
        <authorList>
            <person name="Uljanovas D."/>
        </authorList>
    </citation>
    <scope>NUCLEOTIDE SEQUENCE</scope>
    <source>
        <strain evidence="7">H19</strain>
    </source>
</reference>
<feature type="domain" description="Methyl-accepting transducer" evidence="6">
    <location>
        <begin position="221"/>
        <end position="450"/>
    </location>
</feature>
<dbReference type="InterPro" id="IPR051310">
    <property type="entry name" value="MCP_chemotaxis"/>
</dbReference>
<comment type="similarity">
    <text evidence="2">Belongs to the methyl-accepting chemotaxis (MCP) protein family.</text>
</comment>
<dbReference type="Gene3D" id="1.20.120.1530">
    <property type="match status" value="1"/>
</dbReference>
<protein>
    <submittedName>
        <fullName evidence="7">Methyl-accepting chemotaxis protein</fullName>
    </submittedName>
</protein>
<keyword evidence="5" id="KW-1133">Transmembrane helix</keyword>
<dbReference type="InterPro" id="IPR004090">
    <property type="entry name" value="Chemotax_Me-accpt_rcpt"/>
</dbReference>
<dbReference type="AlphaFoldDB" id="A0AAP4PZK1"/>
<sequence length="466" mass="51781">MLLNLPTKMRIFLNMLIGQLGFIILSTVAILSDNQIIAIIVVNIIFAIALSYFSYYSQKRVVGGIDRIKIYIDDLMDFVFFRTNHIRRAEYIKNDDIGQILKELNKYVEKFDVMRKDDMHVLGEVVIALDKVSQGIYTSQIHADSNNFMIHTLKRVVNQMLATTNKNMEELVKIVGEYSQDDYRSQMDIDPILKGKMLLTMQRINHLGKELNENAKNNLQNGHLLEKNSTTMNKSVESLAAKANEQAASLEQTAAALEEITSITKNNTQNALKMANLSNDVKNSVILGEKLANQTNLSMDEINTQVTAINEAISVIDQIAFQTNILSLNAAVEAATAGEAGKGFAVVAQEVRNLASRSAEAAREIKDLVENATSKANQGKRISDEMSKGYDNLNKLISETIDIIKDVSVASNEQLQGIEQINDAISMLDRVTQENAHEATKVANIANETLQMAQVLVQNAKTKKVS</sequence>
<comment type="caution">
    <text evidence="7">The sequence shown here is derived from an EMBL/GenBank/DDBJ whole genome shotgun (WGS) entry which is preliminary data.</text>
</comment>
<evidence type="ECO:0000259" key="6">
    <source>
        <dbReference type="PROSITE" id="PS50111"/>
    </source>
</evidence>
<keyword evidence="4" id="KW-0175">Coiled coil</keyword>